<reference evidence="4" key="1">
    <citation type="submission" date="2023-10" db="EMBL/GenBank/DDBJ databases">
        <authorList>
            <person name="Chen Y."/>
            <person name="Shah S."/>
            <person name="Dougan E. K."/>
            <person name="Thang M."/>
            <person name="Chan C."/>
        </authorList>
    </citation>
    <scope>NUCLEOTIDE SEQUENCE [LARGE SCALE GENOMIC DNA]</scope>
</reference>
<gene>
    <name evidence="4" type="ORF">PCOR1329_LOCUS36018</name>
</gene>
<evidence type="ECO:0008006" key="6">
    <source>
        <dbReference type="Google" id="ProtNLM"/>
    </source>
</evidence>
<feature type="region of interest" description="Disordered" evidence="1">
    <location>
        <begin position="632"/>
        <end position="659"/>
    </location>
</feature>
<evidence type="ECO:0000313" key="5">
    <source>
        <dbReference type="Proteomes" id="UP001189429"/>
    </source>
</evidence>
<keyword evidence="2" id="KW-0472">Membrane</keyword>
<keyword evidence="2" id="KW-1133">Transmembrane helix</keyword>
<feature type="chain" id="PRO_5047317776" description="Tyrosine-protein kinase ephrin type A/B receptor-like domain-containing protein" evidence="3">
    <location>
        <begin position="21"/>
        <end position="813"/>
    </location>
</feature>
<evidence type="ECO:0000256" key="2">
    <source>
        <dbReference type="SAM" id="Phobius"/>
    </source>
</evidence>
<dbReference type="EMBL" id="CAUYUJ010014393">
    <property type="protein sequence ID" value="CAK0840623.1"/>
    <property type="molecule type" value="Genomic_DNA"/>
</dbReference>
<protein>
    <recommendedName>
        <fullName evidence="6">Tyrosine-protein kinase ephrin type A/B receptor-like domain-containing protein</fullName>
    </recommendedName>
</protein>
<feature type="signal peptide" evidence="3">
    <location>
        <begin position="1"/>
        <end position="20"/>
    </location>
</feature>
<organism evidence="4 5">
    <name type="scientific">Prorocentrum cordatum</name>
    <dbReference type="NCBI Taxonomy" id="2364126"/>
    <lineage>
        <taxon>Eukaryota</taxon>
        <taxon>Sar</taxon>
        <taxon>Alveolata</taxon>
        <taxon>Dinophyceae</taxon>
        <taxon>Prorocentrales</taxon>
        <taxon>Prorocentraceae</taxon>
        <taxon>Prorocentrum</taxon>
    </lineage>
</organism>
<sequence length="813" mass="83092">MMQPPSLLWVVAATAAVALGDIKCNYFVDNDTCVINTTATGTLLAWNGSVLITGGAALSSGMAGDLVIRANGSLEIEKNSTVLAANGRVKLSGARLSIRSAARVAAKVAVEIEAAAGGVEISSKGQDDDLQPTLSTALISVVANGSGSATIAAVITDYHDPTSLPELRLRAAGTLTLGPPKRDTIWNLKTLRATADTIVLLNHSIRTNGDSCGNSAMPMPPADVCAQSLGGELRAGSVAFDFELVAATSLSVEYTAVHAASMLLCSGGQAELKDQTKLDANGRGCTANHGPGAGAHGDGKCGGGGGSHLGAGGSAAQLVASQMRMCAAGGLPYDGPAGGPAGGPGAWWSRLPTQGASGGGCAGDPCEADHSSGGGLVWVSAQELSVSTSAQLLANGEHGDSGSKGKGAEVAWGGGAGGQVLVYTSSLRAIEAAPSPDADEPQLVRLSASGGDTACSKNTFSGGGGGGVVAFGSYNSSAPWINDATKFDVSVGGGSMSAYCQQYVPKSYWRTLAGKPGEALPLASCKPGFATMFCTPCPVGKYSPGGLVGDCLECTNKQGFSNYTDSTWPNSSCSYVCNPGVPFVAVNGACLGAAGFFFHFFGGTWGLLSMCLSLAVLSGLLLWRSRRAKRRQDAQERARPSPSETVSPAASFVQATRTTNSPPTLAARLSAWLRSCRSRLQLCVGAQVRDEGGLHFTTEHLPFHTSRIYFAGSNRSGDPWAVPRELPDQLACEVSEQGWQRLALEAGALAAVPRPESLAHVASICSTPRCRCCMAAGAGGTARRGSRAWHAGCPRGRTSGGPCARRSKRRGSW</sequence>
<dbReference type="Proteomes" id="UP001189429">
    <property type="component" value="Unassembled WGS sequence"/>
</dbReference>
<evidence type="ECO:0000256" key="1">
    <source>
        <dbReference type="SAM" id="MobiDB-lite"/>
    </source>
</evidence>
<accession>A0ABN9T6E9</accession>
<name>A0ABN9T6E9_9DINO</name>
<feature type="compositionally biased region" description="Polar residues" evidence="1">
    <location>
        <begin position="642"/>
        <end position="659"/>
    </location>
</feature>
<evidence type="ECO:0000256" key="3">
    <source>
        <dbReference type="SAM" id="SignalP"/>
    </source>
</evidence>
<dbReference type="PANTHER" id="PTHR31513">
    <property type="entry name" value="EPHRIN TYPE-B RECEPTOR"/>
    <property type="match status" value="1"/>
</dbReference>
<keyword evidence="3" id="KW-0732">Signal</keyword>
<evidence type="ECO:0000313" key="4">
    <source>
        <dbReference type="EMBL" id="CAK0840623.1"/>
    </source>
</evidence>
<feature type="region of interest" description="Disordered" evidence="1">
    <location>
        <begin position="344"/>
        <end position="364"/>
    </location>
</feature>
<dbReference type="PANTHER" id="PTHR31513:SF2">
    <property type="entry name" value="MRAZ"/>
    <property type="match status" value="1"/>
</dbReference>
<comment type="caution">
    <text evidence="4">The sequence shown here is derived from an EMBL/GenBank/DDBJ whole genome shotgun (WGS) entry which is preliminary data.</text>
</comment>
<keyword evidence="5" id="KW-1185">Reference proteome</keyword>
<keyword evidence="2" id="KW-0812">Transmembrane</keyword>
<proteinExistence type="predicted"/>
<feature type="transmembrane region" description="Helical" evidence="2">
    <location>
        <begin position="596"/>
        <end position="623"/>
    </location>
</feature>